<dbReference type="EMBL" id="VYZN01000025">
    <property type="protein sequence ID" value="KAE9535870.1"/>
    <property type="molecule type" value="Genomic_DNA"/>
</dbReference>
<feature type="transmembrane region" description="Helical" evidence="6">
    <location>
        <begin position="360"/>
        <end position="380"/>
    </location>
</feature>
<dbReference type="SUPFAM" id="SSF103473">
    <property type="entry name" value="MFS general substrate transporter"/>
    <property type="match status" value="1"/>
</dbReference>
<feature type="region of interest" description="Disordered" evidence="5">
    <location>
        <begin position="1"/>
        <end position="39"/>
    </location>
</feature>
<evidence type="ECO:0000256" key="2">
    <source>
        <dbReference type="ARBA" id="ARBA00022692"/>
    </source>
</evidence>
<protein>
    <submittedName>
        <fullName evidence="7">Uncharacterized protein</fullName>
    </submittedName>
</protein>
<sequence length="589" mass="64262">MSCALDVDGNHTPVPSSSPRLQQTHSRTAHDGRVVRARHGVPRVRGTGVDALLRRDGVLRVPEHQPVAVQGVRPDGRDGRPGGLQVPGRGDRAARGGAHQRLEGARHAAGAHRPGHGRGHVERPARPPPAADRAARRRPDTGGRAVAVLHRRVVRVTGADGHRAGGRAVADRRPADAVQRRYRTDEWRTVKYGMVGGTIAVGGILGMLVYGFVVVNVGFAAAYGVSIGLGLAALALTFVFIDDDGARRQAEEAGDQLPLYQDIVRAVNPLDVLGKCYRVLTKHRPGHGKLLLCLVVFVCAPLTCVPLEGEMSVLYLYLRYKFQWNEVDFSIFNAYQLTVVLMGTLFALGILSYKFRMNDALIGTIASVFDLLAAVAFFLVSQSWQLFLVPPLELFRGAALALTSSIASKCVGSDELGSMNAVKLLMESTMKSGFLPLYNFIYNHTFESMPSAFFLISIVLTTPLIFIFYSIYHLSKNLKSTDENIHNENKKQDAEVAPINDCNVISTLFALGILSHKFRMNDALISTIASVLDFLAAVAFFLVSKSWQLFLEPPLELFRGTALALTSYIASKCVGSDELATIRTTRKEP</sequence>
<feature type="transmembrane region" description="Helical" evidence="6">
    <location>
        <begin position="329"/>
        <end position="353"/>
    </location>
</feature>
<dbReference type="PANTHER" id="PTHR23507">
    <property type="entry name" value="ZGC:174356"/>
    <property type="match status" value="1"/>
</dbReference>
<reference evidence="7 8" key="1">
    <citation type="submission" date="2019-08" db="EMBL/GenBank/DDBJ databases">
        <title>The genome of the soybean aphid Biotype 1, its phylome, world population structure and adaptation to the North American continent.</title>
        <authorList>
            <person name="Giordano R."/>
            <person name="Donthu R.K."/>
            <person name="Hernandez A.G."/>
            <person name="Wright C.L."/>
            <person name="Zimin A.V."/>
        </authorList>
    </citation>
    <scope>NUCLEOTIDE SEQUENCE [LARGE SCALE GENOMIC DNA]</scope>
    <source>
        <tissue evidence="7">Whole aphids</tissue>
    </source>
</reference>
<evidence type="ECO:0000256" key="3">
    <source>
        <dbReference type="ARBA" id="ARBA00022989"/>
    </source>
</evidence>
<feature type="region of interest" description="Disordered" evidence="5">
    <location>
        <begin position="64"/>
        <end position="142"/>
    </location>
</feature>
<gene>
    <name evidence="7" type="ORF">AGLY_007771</name>
</gene>
<feature type="transmembrane region" description="Helical" evidence="6">
    <location>
        <begin position="523"/>
        <end position="543"/>
    </location>
</feature>
<feature type="transmembrane region" description="Helical" evidence="6">
    <location>
        <begin position="290"/>
        <end position="309"/>
    </location>
</feature>
<proteinExistence type="predicted"/>
<feature type="transmembrane region" description="Helical" evidence="6">
    <location>
        <begin position="190"/>
        <end position="213"/>
    </location>
</feature>
<feature type="non-terminal residue" evidence="7">
    <location>
        <position position="589"/>
    </location>
</feature>
<dbReference type="Pfam" id="PF07690">
    <property type="entry name" value="MFS_1"/>
    <property type="match status" value="1"/>
</dbReference>
<comment type="subcellular location">
    <subcellularLocation>
        <location evidence="1">Membrane</location>
        <topology evidence="1">Multi-pass membrane protein</topology>
    </subcellularLocation>
</comment>
<dbReference type="InterPro" id="IPR036259">
    <property type="entry name" value="MFS_trans_sf"/>
</dbReference>
<keyword evidence="2 6" id="KW-0812">Transmembrane</keyword>
<evidence type="ECO:0000256" key="1">
    <source>
        <dbReference type="ARBA" id="ARBA00004141"/>
    </source>
</evidence>
<accession>A0A6G0TQ92</accession>
<dbReference type="Gene3D" id="1.20.1250.20">
    <property type="entry name" value="MFS general substrate transporter like domains"/>
    <property type="match status" value="1"/>
</dbReference>
<name>A0A6G0TQ92_APHGL</name>
<evidence type="ECO:0000313" key="8">
    <source>
        <dbReference type="Proteomes" id="UP000475862"/>
    </source>
</evidence>
<dbReference type="GO" id="GO:0022857">
    <property type="term" value="F:transmembrane transporter activity"/>
    <property type="evidence" value="ECO:0007669"/>
    <property type="project" value="InterPro"/>
</dbReference>
<feature type="compositionally biased region" description="Basic residues" evidence="5">
    <location>
        <begin position="109"/>
        <end position="118"/>
    </location>
</feature>
<organism evidence="7 8">
    <name type="scientific">Aphis glycines</name>
    <name type="common">Soybean aphid</name>
    <dbReference type="NCBI Taxonomy" id="307491"/>
    <lineage>
        <taxon>Eukaryota</taxon>
        <taxon>Metazoa</taxon>
        <taxon>Ecdysozoa</taxon>
        <taxon>Arthropoda</taxon>
        <taxon>Hexapoda</taxon>
        <taxon>Insecta</taxon>
        <taxon>Pterygota</taxon>
        <taxon>Neoptera</taxon>
        <taxon>Paraneoptera</taxon>
        <taxon>Hemiptera</taxon>
        <taxon>Sternorrhyncha</taxon>
        <taxon>Aphidomorpha</taxon>
        <taxon>Aphidoidea</taxon>
        <taxon>Aphididae</taxon>
        <taxon>Aphidini</taxon>
        <taxon>Aphis</taxon>
        <taxon>Aphis</taxon>
    </lineage>
</organism>
<keyword evidence="8" id="KW-1185">Reference proteome</keyword>
<keyword evidence="4 6" id="KW-0472">Membrane</keyword>
<dbReference type="GO" id="GO:0016020">
    <property type="term" value="C:membrane"/>
    <property type="evidence" value="ECO:0007669"/>
    <property type="project" value="UniProtKB-SubCell"/>
</dbReference>
<evidence type="ECO:0000313" key="7">
    <source>
        <dbReference type="EMBL" id="KAE9535870.1"/>
    </source>
</evidence>
<feature type="compositionally biased region" description="Basic and acidic residues" evidence="5">
    <location>
        <begin position="89"/>
        <end position="106"/>
    </location>
</feature>
<dbReference type="Proteomes" id="UP000475862">
    <property type="component" value="Unassembled WGS sequence"/>
</dbReference>
<dbReference type="PANTHER" id="PTHR23507:SF1">
    <property type="entry name" value="FI18259P1-RELATED"/>
    <property type="match status" value="1"/>
</dbReference>
<feature type="transmembrane region" description="Helical" evidence="6">
    <location>
        <begin position="219"/>
        <end position="241"/>
    </location>
</feature>
<feature type="compositionally biased region" description="Polar residues" evidence="5">
    <location>
        <begin position="13"/>
        <end position="26"/>
    </location>
</feature>
<feature type="transmembrane region" description="Helical" evidence="6">
    <location>
        <begin position="452"/>
        <end position="472"/>
    </location>
</feature>
<comment type="caution">
    <text evidence="7">The sequence shown here is derived from an EMBL/GenBank/DDBJ whole genome shotgun (WGS) entry which is preliminary data.</text>
</comment>
<dbReference type="InterPro" id="IPR011701">
    <property type="entry name" value="MFS"/>
</dbReference>
<dbReference type="AlphaFoldDB" id="A0A6G0TQ92"/>
<evidence type="ECO:0000256" key="5">
    <source>
        <dbReference type="SAM" id="MobiDB-lite"/>
    </source>
</evidence>
<evidence type="ECO:0000256" key="4">
    <source>
        <dbReference type="ARBA" id="ARBA00023136"/>
    </source>
</evidence>
<evidence type="ECO:0000256" key="6">
    <source>
        <dbReference type="SAM" id="Phobius"/>
    </source>
</evidence>
<keyword evidence="3 6" id="KW-1133">Transmembrane helix</keyword>
<dbReference type="OrthoDB" id="3026777at2759"/>